<dbReference type="Ensembl" id="ENSELUT00000097383.1">
    <property type="protein sequence ID" value="ENSELUP00000085374.1"/>
    <property type="gene ID" value="ENSELUG00000015231.3"/>
</dbReference>
<reference evidence="4" key="3">
    <citation type="submission" date="2025-09" db="UniProtKB">
        <authorList>
            <consortium name="Ensembl"/>
        </authorList>
    </citation>
    <scope>IDENTIFICATION</scope>
</reference>
<dbReference type="GO" id="GO:0016604">
    <property type="term" value="C:nuclear body"/>
    <property type="evidence" value="ECO:0007669"/>
    <property type="project" value="TreeGrafter"/>
</dbReference>
<organism evidence="4 5">
    <name type="scientific">Esox lucius</name>
    <name type="common">Northern pike</name>
    <dbReference type="NCBI Taxonomy" id="8010"/>
    <lineage>
        <taxon>Eukaryota</taxon>
        <taxon>Metazoa</taxon>
        <taxon>Chordata</taxon>
        <taxon>Craniata</taxon>
        <taxon>Vertebrata</taxon>
        <taxon>Euteleostomi</taxon>
        <taxon>Actinopterygii</taxon>
        <taxon>Neopterygii</taxon>
        <taxon>Teleostei</taxon>
        <taxon>Protacanthopterygii</taxon>
        <taxon>Esociformes</taxon>
        <taxon>Esocidae</taxon>
        <taxon>Esox</taxon>
    </lineage>
</organism>
<dbReference type="GeneTree" id="ENSGT00390000002245"/>
<feature type="compositionally biased region" description="Basic residues" evidence="2">
    <location>
        <begin position="281"/>
        <end position="291"/>
    </location>
</feature>
<proteinExistence type="predicted"/>
<dbReference type="InterPro" id="IPR044822">
    <property type="entry name" value="Myb_DNA-bind_4"/>
</dbReference>
<dbReference type="AlphaFoldDB" id="A0AAY5K860"/>
<dbReference type="PANTHER" id="PTHR22666:SF3">
    <property type="entry name" value="MYB_SANT-LIKE DNA-BINDING DOMAIN-CONTAINING PROTEIN 1"/>
    <property type="match status" value="1"/>
</dbReference>
<evidence type="ECO:0000256" key="1">
    <source>
        <dbReference type="ARBA" id="ARBA00070622"/>
    </source>
</evidence>
<feature type="compositionally biased region" description="Polar residues" evidence="2">
    <location>
        <begin position="211"/>
        <end position="231"/>
    </location>
</feature>
<evidence type="ECO:0000313" key="4">
    <source>
        <dbReference type="Ensembl" id="ENSELUP00000085374.1"/>
    </source>
</evidence>
<evidence type="ECO:0000313" key="5">
    <source>
        <dbReference type="Proteomes" id="UP000265140"/>
    </source>
</evidence>
<name>A0AAY5K860_ESOLU</name>
<reference evidence="4 5" key="1">
    <citation type="submission" date="2020-02" db="EMBL/GenBank/DDBJ databases">
        <title>Esox lucius (northern pike) genome, fEsoLuc1, primary haplotype.</title>
        <authorList>
            <person name="Myers G."/>
            <person name="Karagic N."/>
            <person name="Meyer A."/>
            <person name="Pippel M."/>
            <person name="Reichard M."/>
            <person name="Winkler S."/>
            <person name="Tracey A."/>
            <person name="Sims Y."/>
            <person name="Howe K."/>
            <person name="Rhie A."/>
            <person name="Formenti G."/>
            <person name="Durbin R."/>
            <person name="Fedrigo O."/>
            <person name="Jarvis E.D."/>
        </authorList>
    </citation>
    <scope>NUCLEOTIDE SEQUENCE [LARGE SCALE GENOMIC DNA]</scope>
</reference>
<accession>A0AAY5K860</accession>
<keyword evidence="5" id="KW-1185">Reference proteome</keyword>
<dbReference type="Proteomes" id="UP000265140">
    <property type="component" value="Chromosome 24"/>
</dbReference>
<feature type="region of interest" description="Disordered" evidence="2">
    <location>
        <begin position="211"/>
        <end position="291"/>
    </location>
</feature>
<sequence>MRLPHYHVICLIMYCIITCRENRVPALPALSGPILSPLSAKLGGRAQANRVVCGCLQPRSKDNKDEKDFQTEPFWGIFSFTKRKPSESVFERAFKMAAEDSFSYLAPGHSEKHRRARNWTDAEMKGLLYVWEQNVAELKKCKRNAKIYEKMAQRFFELTGEQRHREEIKMKITNMSFQYRKMKCTANGSSGTPDWPYYKAIEKILTKTADNGTMNPFELQSSGPSTSTEASMSHAEGLSMGFLPEYTGSSDETEMKEDLDESDSSGPSHSAAPCPDSHPSPVKRKKVGQHLSLKRRKLKVMEAMLQEQQKVSRAVEETCREVRRVMHQQNFLQVQSLQLQERMMNLLEKMIQPPAAPAPTWAVGAQPGVKEPGQG</sequence>
<dbReference type="PANTHER" id="PTHR22666">
    <property type="entry name" value="MYB_SANT-LIKE DNA-BINDING DOMAIN-CONTAINING PROTEIN 1"/>
    <property type="match status" value="1"/>
</dbReference>
<gene>
    <name evidence="4" type="primary">SCRN3</name>
</gene>
<dbReference type="Gene3D" id="1.10.10.60">
    <property type="entry name" value="Homeodomain-like"/>
    <property type="match status" value="1"/>
</dbReference>
<feature type="compositionally biased region" description="Acidic residues" evidence="2">
    <location>
        <begin position="251"/>
        <end position="263"/>
    </location>
</feature>
<reference evidence="4" key="2">
    <citation type="submission" date="2025-08" db="UniProtKB">
        <authorList>
            <consortium name="Ensembl"/>
        </authorList>
    </citation>
    <scope>IDENTIFICATION</scope>
</reference>
<evidence type="ECO:0000259" key="3">
    <source>
        <dbReference type="Pfam" id="PF13837"/>
    </source>
</evidence>
<protein>
    <recommendedName>
        <fullName evidence="1">Myb/SANT-like DNA-binding domain-containing protein 1</fullName>
    </recommendedName>
</protein>
<feature type="domain" description="Myb/SANT-like DNA-binding" evidence="3">
    <location>
        <begin position="117"/>
        <end position="204"/>
    </location>
</feature>
<dbReference type="GO" id="GO:0045893">
    <property type="term" value="P:positive regulation of DNA-templated transcription"/>
    <property type="evidence" value="ECO:0007669"/>
    <property type="project" value="TreeGrafter"/>
</dbReference>
<evidence type="ECO:0000256" key="2">
    <source>
        <dbReference type="SAM" id="MobiDB-lite"/>
    </source>
</evidence>
<dbReference type="Pfam" id="PF13837">
    <property type="entry name" value="Myb_DNA-bind_4"/>
    <property type="match status" value="1"/>
</dbReference>
<dbReference type="InterPro" id="IPR026095">
    <property type="entry name" value="Myb/SANT-like_DNA-bd_dom_prot"/>
</dbReference>
<dbReference type="FunFam" id="1.10.10.60:FF:000135">
    <property type="entry name" value="Myb/SANT-like DNA-binding domain containing 1"/>
    <property type="match status" value="1"/>
</dbReference>